<dbReference type="InterPro" id="IPR007183">
    <property type="entry name" value="UPF0280"/>
</dbReference>
<dbReference type="Gene3D" id="3.10.520.10">
    <property type="entry name" value="ApbE-like domains"/>
    <property type="match status" value="1"/>
</dbReference>
<dbReference type="RefSeq" id="WP_149758572.1">
    <property type="nucleotide sequence ID" value="NZ_FOMS01000019.1"/>
</dbReference>
<reference evidence="1 2" key="1">
    <citation type="submission" date="2016-10" db="EMBL/GenBank/DDBJ databases">
        <authorList>
            <person name="Varghese N."/>
            <person name="Submissions S."/>
        </authorList>
    </citation>
    <scope>NUCLEOTIDE SEQUENCE [LARGE SCALE GENOMIC DNA]</scope>
    <source>
        <strain evidence="2">YIM D21,KCTC 23444,ACCC 10710</strain>
    </source>
</reference>
<dbReference type="Proteomes" id="UP000325289">
    <property type="component" value="Unassembled WGS sequence"/>
</dbReference>
<organism evidence="1 2">
    <name type="scientific">Roseivivax sediminis</name>
    <dbReference type="NCBI Taxonomy" id="936889"/>
    <lineage>
        <taxon>Bacteria</taxon>
        <taxon>Pseudomonadati</taxon>
        <taxon>Pseudomonadota</taxon>
        <taxon>Alphaproteobacteria</taxon>
        <taxon>Rhodobacterales</taxon>
        <taxon>Roseobacteraceae</taxon>
        <taxon>Roseivivax</taxon>
    </lineage>
</organism>
<evidence type="ECO:0000313" key="1">
    <source>
        <dbReference type="EMBL" id="SFE84883.1"/>
    </source>
</evidence>
<dbReference type="NCBIfam" id="NF003322">
    <property type="entry name" value="PRK04334.1-2"/>
    <property type="match status" value="1"/>
</dbReference>
<accession>A0A1I2DXD2</accession>
<dbReference type="EMBL" id="FOMS01000019">
    <property type="protein sequence ID" value="SFE84883.1"/>
    <property type="molecule type" value="Genomic_DNA"/>
</dbReference>
<dbReference type="OrthoDB" id="9814719at2"/>
<protein>
    <submittedName>
        <fullName evidence="1">Uncharacterized protein</fullName>
    </submittedName>
</protein>
<sequence>MRPAAALLPGGRLHLQHGPIDLVIGADGDRAAAFAAARARFETVLSELVEELDLLRRPVGSAVGATGETARRMTEATAPHADGLTSPMAAVAGAVAETVLAAMTRAAPLSRAYVNNGGDIALHLAPGTSYTLAVATPDGRALGTVRIDAVDKVRGIATSGQGGRSLSLGIAEAVTVLAQTAAAADVAATRIANAVDLPGHPAIRRAPADTLRDDSDLGATPVVTHVGALSGAEVARALDAGRAVAEDMRRAGLIEGAALFLRGEAASVGPARLIPERIPLHA</sequence>
<dbReference type="AlphaFoldDB" id="A0A1I2DXD2"/>
<evidence type="ECO:0000313" key="2">
    <source>
        <dbReference type="Proteomes" id="UP000325289"/>
    </source>
</evidence>
<proteinExistence type="predicted"/>
<keyword evidence="2" id="KW-1185">Reference proteome</keyword>
<dbReference type="PIRSF" id="PIRSF006421">
    <property type="entry name" value="UCP006421"/>
    <property type="match status" value="1"/>
</dbReference>
<name>A0A1I2DXD2_9RHOB</name>
<gene>
    <name evidence="1" type="ORF">SAMN04515678_1197</name>
</gene>
<dbReference type="SUPFAM" id="SSF143631">
    <property type="entry name" value="ApbE-like"/>
    <property type="match status" value="1"/>
</dbReference>
<dbReference type="InterPro" id="IPR003374">
    <property type="entry name" value="ApbE-like_sf"/>
</dbReference>